<evidence type="ECO:0000313" key="1">
    <source>
        <dbReference type="EMBL" id="EXI78172.1"/>
    </source>
</evidence>
<sequence length="183" mass="20753">MTRLLIHVEGETEESFVNEVLAPHLYTYGYGKVSARLLGNARQRDRRGGIRGWSGVRKDILNHLKEDSGCLATTMVDYYRLPQTGEKAWTGRSEAARLPFARKAGTVQHPLMADIGTQSGFASIAARFVPYVTMHEFEGLLSRDCTRFAAGIRRHDLAPRLQAIREQCPHFRQWLERLESRPG</sequence>
<dbReference type="Pfam" id="PF14103">
    <property type="entry name" value="DUF4276"/>
    <property type="match status" value="1"/>
</dbReference>
<comment type="caution">
    <text evidence="1">The sequence shown here is derived from an EMBL/GenBank/DDBJ whole genome shotgun (WGS) entry which is preliminary data.</text>
</comment>
<organism evidence="1 2">
    <name type="scientific">Candidatus Accumulibacter appositus</name>
    <dbReference type="NCBI Taxonomy" id="1454003"/>
    <lineage>
        <taxon>Bacteria</taxon>
        <taxon>Pseudomonadati</taxon>
        <taxon>Pseudomonadota</taxon>
        <taxon>Betaproteobacteria</taxon>
        <taxon>Candidatus Accumulibacter</taxon>
    </lineage>
</organism>
<reference evidence="1 2" key="1">
    <citation type="submission" date="2014-02" db="EMBL/GenBank/DDBJ databases">
        <title>Expanding our view of genomic diversity in Candidatus Accumulibacter clades.</title>
        <authorList>
            <person name="Skennerton C.T."/>
            <person name="Barr J.J."/>
            <person name="Slater F.R."/>
            <person name="Bond P.L."/>
            <person name="Tyson G.W."/>
        </authorList>
    </citation>
    <scope>NUCLEOTIDE SEQUENCE [LARGE SCALE GENOMIC DNA]</scope>
    <source>
        <strain evidence="2">BA-92</strain>
    </source>
</reference>
<gene>
    <name evidence="1" type="ORF">AW10_03255</name>
</gene>
<evidence type="ECO:0000313" key="2">
    <source>
        <dbReference type="Proteomes" id="UP000021816"/>
    </source>
</evidence>
<dbReference type="PATRIC" id="fig|1454003.3.peg.3313"/>
<accession>A0A011PMB2</accession>
<dbReference type="AlphaFoldDB" id="A0A011PMB2"/>
<proteinExistence type="predicted"/>
<evidence type="ECO:0008006" key="3">
    <source>
        <dbReference type="Google" id="ProtNLM"/>
    </source>
</evidence>
<dbReference type="InterPro" id="IPR025455">
    <property type="entry name" value="DUF4276"/>
</dbReference>
<dbReference type="EMBL" id="JEMX01000078">
    <property type="protein sequence ID" value="EXI78172.1"/>
    <property type="molecule type" value="Genomic_DNA"/>
</dbReference>
<dbReference type="STRING" id="1454003.AW10_03255"/>
<dbReference type="Proteomes" id="UP000021816">
    <property type="component" value="Unassembled WGS sequence"/>
</dbReference>
<protein>
    <recommendedName>
        <fullName evidence="3">DUF4276 family protein</fullName>
    </recommendedName>
</protein>
<name>A0A011PMB2_9PROT</name>